<evidence type="ECO:0000256" key="5">
    <source>
        <dbReference type="ARBA" id="ARBA00022824"/>
    </source>
</evidence>
<dbReference type="EMBL" id="JACMSC010000016">
    <property type="protein sequence ID" value="KAG6480928.1"/>
    <property type="molecule type" value="Genomic_DNA"/>
</dbReference>
<keyword evidence="12" id="KW-1185">Reference proteome</keyword>
<evidence type="ECO:0000313" key="12">
    <source>
        <dbReference type="Proteomes" id="UP000734854"/>
    </source>
</evidence>
<keyword evidence="3 10" id="KW-0813">Transport</keyword>
<reference evidence="11 12" key="1">
    <citation type="submission" date="2020-08" db="EMBL/GenBank/DDBJ databases">
        <title>Plant Genome Project.</title>
        <authorList>
            <person name="Zhang R.-G."/>
        </authorList>
    </citation>
    <scope>NUCLEOTIDE SEQUENCE [LARGE SCALE GENOMIC DNA]</scope>
    <source>
        <tissue evidence="11">Rhizome</tissue>
    </source>
</reference>
<evidence type="ECO:0000256" key="4">
    <source>
        <dbReference type="ARBA" id="ARBA00022692"/>
    </source>
</evidence>
<keyword evidence="9 10" id="KW-0472">Membrane</keyword>
<keyword evidence="4 10" id="KW-0812">Transmembrane</keyword>
<evidence type="ECO:0000256" key="9">
    <source>
        <dbReference type="ARBA" id="ARBA00023136"/>
    </source>
</evidence>
<dbReference type="AlphaFoldDB" id="A0A8J5F7P7"/>
<keyword evidence="6 10" id="KW-1133">Transmembrane helix</keyword>
<dbReference type="GO" id="GO:0016125">
    <property type="term" value="P:sterol metabolic process"/>
    <property type="evidence" value="ECO:0007669"/>
    <property type="project" value="UniProtKB-UniRule"/>
</dbReference>
<comment type="caution">
    <text evidence="11">The sequence shown here is derived from an EMBL/GenBank/DDBJ whole genome shotgun (WGS) entry which is preliminary data.</text>
</comment>
<dbReference type="InterPro" id="IPR007290">
    <property type="entry name" value="Arv1"/>
</dbReference>
<evidence type="ECO:0000256" key="3">
    <source>
        <dbReference type="ARBA" id="ARBA00022448"/>
    </source>
</evidence>
<dbReference type="PANTHER" id="PTHR14467">
    <property type="entry name" value="ARV1"/>
    <property type="match status" value="1"/>
</dbReference>
<comment type="subcellular location">
    <subcellularLocation>
        <location evidence="1 10">Endoplasmic reticulum membrane</location>
        <topology evidence="1 10">Multi-pass membrane protein</topology>
    </subcellularLocation>
</comment>
<evidence type="ECO:0000256" key="8">
    <source>
        <dbReference type="ARBA" id="ARBA00023098"/>
    </source>
</evidence>
<dbReference type="GO" id="GO:0005789">
    <property type="term" value="C:endoplasmic reticulum membrane"/>
    <property type="evidence" value="ECO:0007669"/>
    <property type="project" value="UniProtKB-SubCell"/>
</dbReference>
<evidence type="ECO:0000256" key="1">
    <source>
        <dbReference type="ARBA" id="ARBA00004477"/>
    </source>
</evidence>
<evidence type="ECO:0000256" key="2">
    <source>
        <dbReference type="ARBA" id="ARBA00009187"/>
    </source>
</evidence>
<name>A0A8J5F7P7_ZINOF</name>
<feature type="transmembrane region" description="Helical" evidence="10">
    <location>
        <begin position="194"/>
        <end position="213"/>
    </location>
</feature>
<accession>A0A8J5F7P7</accession>
<evidence type="ECO:0000256" key="6">
    <source>
        <dbReference type="ARBA" id="ARBA00022989"/>
    </source>
</evidence>
<evidence type="ECO:0000256" key="10">
    <source>
        <dbReference type="RuleBase" id="RU368065"/>
    </source>
</evidence>
<proteinExistence type="inferred from homology"/>
<dbReference type="Pfam" id="PF04161">
    <property type="entry name" value="Arv1"/>
    <property type="match status" value="1"/>
</dbReference>
<organism evidence="11 12">
    <name type="scientific">Zingiber officinale</name>
    <name type="common">Ginger</name>
    <name type="synonym">Amomum zingiber</name>
    <dbReference type="NCBI Taxonomy" id="94328"/>
    <lineage>
        <taxon>Eukaryota</taxon>
        <taxon>Viridiplantae</taxon>
        <taxon>Streptophyta</taxon>
        <taxon>Embryophyta</taxon>
        <taxon>Tracheophyta</taxon>
        <taxon>Spermatophyta</taxon>
        <taxon>Magnoliopsida</taxon>
        <taxon>Liliopsida</taxon>
        <taxon>Zingiberales</taxon>
        <taxon>Zingiberaceae</taxon>
        <taxon>Zingiber</taxon>
    </lineage>
</organism>
<keyword evidence="8 10" id="KW-0443">Lipid metabolism</keyword>
<evidence type="ECO:0000313" key="11">
    <source>
        <dbReference type="EMBL" id="KAG6480928.1"/>
    </source>
</evidence>
<keyword evidence="7 10" id="KW-0445">Lipid transport</keyword>
<dbReference type="GO" id="GO:0032366">
    <property type="term" value="P:intracellular sterol transport"/>
    <property type="evidence" value="ECO:0007669"/>
    <property type="project" value="UniProtKB-UniRule"/>
</dbReference>
<dbReference type="GO" id="GO:0032541">
    <property type="term" value="C:cortical endoplasmic reticulum"/>
    <property type="evidence" value="ECO:0007669"/>
    <property type="project" value="TreeGrafter"/>
</dbReference>
<keyword evidence="10" id="KW-0746">Sphingolipid metabolism</keyword>
<dbReference type="GO" id="GO:0005794">
    <property type="term" value="C:Golgi apparatus"/>
    <property type="evidence" value="ECO:0007669"/>
    <property type="project" value="TreeGrafter"/>
</dbReference>
<dbReference type="GO" id="GO:0097036">
    <property type="term" value="P:regulation of plasma membrane sterol distribution"/>
    <property type="evidence" value="ECO:0007669"/>
    <property type="project" value="UniProtKB-UniRule"/>
</dbReference>
<gene>
    <name evidence="11" type="ORF">ZIOFF_057519</name>
</gene>
<comment type="function">
    <text evidence="10">Mediator of sterol homeostasis involved in sterol uptake, trafficking and distribution into membranes.</text>
</comment>
<keyword evidence="5 10" id="KW-0256">Endoplasmic reticulum</keyword>
<protein>
    <recommendedName>
        <fullName evidence="10">Protein ARV</fullName>
    </recommendedName>
</protein>
<evidence type="ECO:0000256" key="7">
    <source>
        <dbReference type="ARBA" id="ARBA00023055"/>
    </source>
</evidence>
<sequence>MSAVRDKSSDVSEHRRLLRCVNCAREMPSLYVQYSPGNIRLMKCEYCRAVADPYIECEFMIILIDLILHKRKAYRHLLFNMLNLGGDDKEVVWKSSLLYFILDVCRYYLLKSSEACFDSSTHIMMSILTCGKVLLNVILGNLIFMSALFLGTRFLLKLSFNTVSYSQILLAVLISTYFRLYLIAMLVWEFPSSVLYIIDLLVLSSNALALGGLQSNIKHKT</sequence>
<feature type="transmembrane region" description="Helical" evidence="10">
    <location>
        <begin position="168"/>
        <end position="188"/>
    </location>
</feature>
<dbReference type="GO" id="GO:0006665">
    <property type="term" value="P:sphingolipid metabolic process"/>
    <property type="evidence" value="ECO:0007669"/>
    <property type="project" value="UniProtKB-UniRule"/>
</dbReference>
<comment type="similarity">
    <text evidence="2 10">Belongs to the ARV1 family.</text>
</comment>
<comment type="function">
    <text evidence="10">Regulates also the sphingolipid metabolism.</text>
</comment>
<dbReference type="Proteomes" id="UP000734854">
    <property type="component" value="Unassembled WGS sequence"/>
</dbReference>
<dbReference type="PANTHER" id="PTHR14467:SF0">
    <property type="entry name" value="PROTEIN ARV1"/>
    <property type="match status" value="1"/>
</dbReference>
<feature type="transmembrane region" description="Helical" evidence="10">
    <location>
        <begin position="133"/>
        <end position="156"/>
    </location>
</feature>